<dbReference type="EMBL" id="JAALFE010000002">
    <property type="protein sequence ID" value="NGQ89840.1"/>
    <property type="molecule type" value="Genomic_DNA"/>
</dbReference>
<dbReference type="InterPro" id="IPR052209">
    <property type="entry name" value="CbiZ"/>
</dbReference>
<proteinExistence type="predicted"/>
<dbReference type="Proteomes" id="UP000474758">
    <property type="component" value="Unassembled WGS sequence"/>
</dbReference>
<keyword evidence="2" id="KW-1185">Reference proteome</keyword>
<sequence>MISARLARPWLVAEFASLLRVLSWAPFRPGFVQAERVLWREVRNADLSQDFDVDAWFAREMLQWPDAVGMLTSRDIGTFRLAEARVEGVQATCLATVGLSNAEAVGRRRPYHSADWGTINLCTAVDAPLTEAAQIEALSIAVEARTAAVIEAGLTLSTGLASGTGTDCAALACPPGDGRYAGLHTAVGEAIGAATRAAIATAAADWMVWRREEEDRRRQR</sequence>
<reference evidence="1 2" key="1">
    <citation type="submission" date="2020-02" db="EMBL/GenBank/DDBJ databases">
        <title>Rhodobacter translucens sp. nov., a novel bacterium isolated from activated sludge.</title>
        <authorList>
            <person name="Liu J."/>
        </authorList>
    </citation>
    <scope>NUCLEOTIDE SEQUENCE [LARGE SCALE GENOMIC DNA]</scope>
    <source>
        <strain evidence="1 2">HX-7-19</strain>
    </source>
</reference>
<organism evidence="1 2">
    <name type="scientific">Paragemmobacter kunshanensis</name>
    <dbReference type="NCBI Taxonomy" id="2583234"/>
    <lineage>
        <taxon>Bacteria</taxon>
        <taxon>Pseudomonadati</taxon>
        <taxon>Pseudomonadota</taxon>
        <taxon>Alphaproteobacteria</taxon>
        <taxon>Rhodobacterales</taxon>
        <taxon>Paracoccaceae</taxon>
        <taxon>Paragemmobacter</taxon>
    </lineage>
</organism>
<dbReference type="Pfam" id="PF01955">
    <property type="entry name" value="CbiZ"/>
    <property type="match status" value="1"/>
</dbReference>
<gene>
    <name evidence="1" type="ORF">G5V65_02945</name>
</gene>
<protein>
    <submittedName>
        <fullName evidence="1">Adenosylcobinamide amidohydrolase</fullName>
    </submittedName>
</protein>
<evidence type="ECO:0000313" key="1">
    <source>
        <dbReference type="EMBL" id="NGQ89840.1"/>
    </source>
</evidence>
<dbReference type="AlphaFoldDB" id="A0A6M1TPQ3"/>
<keyword evidence="1" id="KW-0378">Hydrolase</keyword>
<dbReference type="PANTHER" id="PTHR35336">
    <property type="entry name" value="ADENOSYLCOBINAMIDE AMIDOHYDROLASE"/>
    <property type="match status" value="1"/>
</dbReference>
<evidence type="ECO:0000313" key="2">
    <source>
        <dbReference type="Proteomes" id="UP000474758"/>
    </source>
</evidence>
<dbReference type="RefSeq" id="WP_165046943.1">
    <property type="nucleotide sequence ID" value="NZ_JAALFE010000002.1"/>
</dbReference>
<name>A0A6M1TPQ3_9RHOB</name>
<accession>A0A6M1TPQ3</accession>
<comment type="caution">
    <text evidence="1">The sequence shown here is derived from an EMBL/GenBank/DDBJ whole genome shotgun (WGS) entry which is preliminary data.</text>
</comment>
<dbReference type="GO" id="GO:0016787">
    <property type="term" value="F:hydrolase activity"/>
    <property type="evidence" value="ECO:0007669"/>
    <property type="project" value="UniProtKB-KW"/>
</dbReference>
<dbReference type="PANTHER" id="PTHR35336:SF5">
    <property type="entry name" value="ADENOSYLCOBINAMIDE AMIDOHYDROLASE"/>
    <property type="match status" value="1"/>
</dbReference>
<dbReference type="InterPro" id="IPR002808">
    <property type="entry name" value="AdoCbi_amidolase"/>
</dbReference>